<accession>A0A6J5LRZ4</accession>
<evidence type="ECO:0000313" key="1">
    <source>
        <dbReference type="EMBL" id="CAB4136941.1"/>
    </source>
</evidence>
<protein>
    <submittedName>
        <fullName evidence="1">Uncharacterized protein</fullName>
    </submittedName>
</protein>
<proteinExistence type="predicted"/>
<reference evidence="1" key="1">
    <citation type="submission" date="2020-04" db="EMBL/GenBank/DDBJ databases">
        <authorList>
            <person name="Chiriac C."/>
            <person name="Salcher M."/>
            <person name="Ghai R."/>
            <person name="Kavagutti S V."/>
        </authorList>
    </citation>
    <scope>NUCLEOTIDE SEQUENCE</scope>
</reference>
<gene>
    <name evidence="1" type="ORF">UFOVP314_53</name>
</gene>
<dbReference type="EMBL" id="LR796326">
    <property type="protein sequence ID" value="CAB4136941.1"/>
    <property type="molecule type" value="Genomic_DNA"/>
</dbReference>
<organism evidence="1">
    <name type="scientific">uncultured Caudovirales phage</name>
    <dbReference type="NCBI Taxonomy" id="2100421"/>
    <lineage>
        <taxon>Viruses</taxon>
        <taxon>Duplodnaviria</taxon>
        <taxon>Heunggongvirae</taxon>
        <taxon>Uroviricota</taxon>
        <taxon>Caudoviricetes</taxon>
        <taxon>Peduoviridae</taxon>
        <taxon>Maltschvirus</taxon>
        <taxon>Maltschvirus maltsch</taxon>
    </lineage>
</organism>
<name>A0A6J5LRZ4_9CAUD</name>
<sequence>MPAPSGVYKVTRSSTTTSTAITVLQVAVPANCAIEISRVEVNQSTITTSAQTRIQLLRKTAAATVTSSTPVPLSEGMQASRCVGGTTATGITATAEGTDGTILWEMGFNIVNGTLYLPPPEARIFIGPSETIGIKFPTAPTSAGYITEIEWIEYAF</sequence>